<reference evidence="3" key="2">
    <citation type="journal article" date="2014" name="Int. J. Syst. Evol. Microbiol.">
        <title>Complete genome of a new Firmicutes species belonging to the dominant human colonic microbiota ('Ruminococcus bicirculans') reveals two chromosomes and a selective capacity to utilize plant glucans.</title>
        <authorList>
            <consortium name="NISC Comparative Sequencing Program"/>
            <person name="Wegmann U."/>
            <person name="Louis P."/>
            <person name="Goesmann A."/>
            <person name="Henrissat B."/>
            <person name="Duncan S.H."/>
            <person name="Flint H.J."/>
        </authorList>
    </citation>
    <scope>NUCLEOTIDE SEQUENCE</scope>
    <source>
        <strain evidence="3">CCM 7403</strain>
    </source>
</reference>
<dbReference type="KEGG" id="ndp:E2C04_03320"/>
<dbReference type="EMBL" id="BMCK01000001">
    <property type="protein sequence ID" value="GGD06268.1"/>
    <property type="molecule type" value="Genomic_DNA"/>
</dbReference>
<keyword evidence="4" id="KW-0413">Isomerase</keyword>
<dbReference type="OrthoDB" id="3473569at2"/>
<reference evidence="6" key="3">
    <citation type="journal article" date="2019" name="Int. J. Syst. Evol. Microbiol.">
        <title>The Global Catalogue of Microorganisms (GCM) 10K type strain sequencing project: providing services to taxonomists for standard genome sequencing and annotation.</title>
        <authorList>
            <consortium name="The Broad Institute Genomics Platform"/>
            <consortium name="The Broad Institute Genome Sequencing Center for Infectious Disease"/>
            <person name="Wu L."/>
            <person name="Ma J."/>
        </authorList>
    </citation>
    <scope>NUCLEOTIDE SEQUENCE [LARGE SCALE GENOMIC DNA]</scope>
    <source>
        <strain evidence="6">CCM 7403</strain>
    </source>
</reference>
<dbReference type="EMBL" id="CP038462">
    <property type="protein sequence ID" value="QCC76488.1"/>
    <property type="molecule type" value="Genomic_DNA"/>
</dbReference>
<evidence type="ECO:0000313" key="6">
    <source>
        <dbReference type="Proteomes" id="UP000630594"/>
    </source>
</evidence>
<evidence type="ECO:0000313" key="3">
    <source>
        <dbReference type="EMBL" id="GGD06268.1"/>
    </source>
</evidence>
<dbReference type="InterPro" id="IPR018376">
    <property type="entry name" value="Enoyl-CoA_hyd/isom_CS"/>
</dbReference>
<dbReference type="Pfam" id="PF00378">
    <property type="entry name" value="ECH_1"/>
    <property type="match status" value="1"/>
</dbReference>
<gene>
    <name evidence="4" type="ORF">E2C04_03320</name>
    <name evidence="3" type="ORF">GCM10007231_01210</name>
</gene>
<reference evidence="4" key="4">
    <citation type="submission" date="2019-03" db="EMBL/GenBank/DDBJ databases">
        <authorList>
            <person name="Huang Y."/>
        </authorList>
    </citation>
    <scope>NUCLEOTIDE SEQUENCE</scope>
    <source>
        <strain evidence="4">JCM 16608</strain>
    </source>
</reference>
<dbReference type="Proteomes" id="UP000630594">
    <property type="component" value="Unassembled WGS sequence"/>
</dbReference>
<dbReference type="InterPro" id="IPR029045">
    <property type="entry name" value="ClpP/crotonase-like_dom_sf"/>
</dbReference>
<dbReference type="Proteomes" id="UP000297025">
    <property type="component" value="Chromosome"/>
</dbReference>
<organism evidence="4 5">
    <name type="scientific">Nocardioides daphniae</name>
    <dbReference type="NCBI Taxonomy" id="402297"/>
    <lineage>
        <taxon>Bacteria</taxon>
        <taxon>Bacillati</taxon>
        <taxon>Actinomycetota</taxon>
        <taxon>Actinomycetes</taxon>
        <taxon>Propionibacteriales</taxon>
        <taxon>Nocardioidaceae</taxon>
        <taxon>Nocardioides</taxon>
    </lineage>
</organism>
<protein>
    <submittedName>
        <fullName evidence="3 4">Enoyl-CoA hydratase/isomerase</fullName>
    </submittedName>
</protein>
<dbReference type="SUPFAM" id="SSF52096">
    <property type="entry name" value="ClpP/crotonase"/>
    <property type="match status" value="1"/>
</dbReference>
<dbReference type="RefSeq" id="WP_135831537.1">
    <property type="nucleotide sequence ID" value="NZ_BMCK01000001.1"/>
</dbReference>
<evidence type="ECO:0000313" key="5">
    <source>
        <dbReference type="Proteomes" id="UP000297025"/>
    </source>
</evidence>
<dbReference type="PANTHER" id="PTHR43802">
    <property type="entry name" value="ENOYL-COA HYDRATASE"/>
    <property type="match status" value="1"/>
</dbReference>
<evidence type="ECO:0000313" key="4">
    <source>
        <dbReference type="EMBL" id="QCC76488.1"/>
    </source>
</evidence>
<evidence type="ECO:0000256" key="2">
    <source>
        <dbReference type="RuleBase" id="RU003707"/>
    </source>
</evidence>
<dbReference type="PROSITE" id="PS00166">
    <property type="entry name" value="ENOYL_COA_HYDRATASE"/>
    <property type="match status" value="1"/>
</dbReference>
<dbReference type="InterPro" id="IPR001753">
    <property type="entry name" value="Enoyl-CoA_hydra/iso"/>
</dbReference>
<keyword evidence="6" id="KW-1185">Reference proteome</keyword>
<dbReference type="AlphaFoldDB" id="A0A4P7UB58"/>
<dbReference type="PANTHER" id="PTHR43802:SF1">
    <property type="entry name" value="IP11341P-RELATED"/>
    <property type="match status" value="1"/>
</dbReference>
<name>A0A4P7UB58_9ACTN</name>
<evidence type="ECO:0000256" key="1">
    <source>
        <dbReference type="ARBA" id="ARBA00005254"/>
    </source>
</evidence>
<accession>A0A4P7UB58</accession>
<dbReference type="Gene3D" id="3.90.226.10">
    <property type="entry name" value="2-enoyl-CoA Hydratase, Chain A, domain 1"/>
    <property type="match status" value="1"/>
</dbReference>
<dbReference type="GO" id="GO:0016853">
    <property type="term" value="F:isomerase activity"/>
    <property type="evidence" value="ECO:0007669"/>
    <property type="project" value="UniProtKB-KW"/>
</dbReference>
<sequence>MVDQQVTYEVVAGVARITLNRPAAANAIDMALAVALRQAAERAHDDAKAGAVLLTGAGARFCAGGDVPSFASADDPGGHLHALALEADAAVRTLEALEKPVVAAVQGAVAGAGLAVMLSADLVVAQAGTKFVFAYPGVGLTPDCGVSWLLPRAIGQQRALAFGLRNAPVSAETALEWGLVTEVVDDAATTALERAEGFAAGPAYALGQARRLLRAGWTTPREELGAIEARTIADALVGDEAQPLVARFVSR</sequence>
<reference evidence="3" key="5">
    <citation type="submission" date="2024-05" db="EMBL/GenBank/DDBJ databases">
        <authorList>
            <person name="Sun Q."/>
            <person name="Sedlacek I."/>
        </authorList>
    </citation>
    <scope>NUCLEOTIDE SEQUENCE</scope>
    <source>
        <strain evidence="3">CCM 7403</strain>
    </source>
</reference>
<comment type="similarity">
    <text evidence="1 2">Belongs to the enoyl-CoA hydratase/isomerase family.</text>
</comment>
<reference evidence="4 5" key="1">
    <citation type="journal article" date="2008" name="Int. J. Syst. Evol. Microbiol.">
        <title>Nocardioides daphniae sp. nov., isolated from Daphnia cucullata (Crustacea: Cladocera).</title>
        <authorList>
            <person name="Toth E.M."/>
            <person name="Keki Z."/>
            <person name="Homonnay Z.G."/>
            <person name="Borsodi A.K."/>
            <person name="Marialigeti K."/>
            <person name="Schumann P."/>
        </authorList>
    </citation>
    <scope>NUCLEOTIDE SEQUENCE [LARGE SCALE GENOMIC DNA]</scope>
    <source>
        <strain evidence="4 5">JCM 16608</strain>
    </source>
</reference>
<proteinExistence type="inferred from homology"/>
<dbReference type="CDD" id="cd06558">
    <property type="entry name" value="crotonase-like"/>
    <property type="match status" value="1"/>
</dbReference>